<reference evidence="5 6" key="1">
    <citation type="journal article" date="2024" name="Chem. Sci.">
        <title>Discovery of a lagriamide polyketide by integrated genome mining, isotopic labeling, and untargeted metabolomics.</title>
        <authorList>
            <person name="Fergusson C.H."/>
            <person name="Saulog J."/>
            <person name="Paulo B.S."/>
            <person name="Wilson D.M."/>
            <person name="Liu D.Y."/>
            <person name="Morehouse N.J."/>
            <person name="Waterworth S."/>
            <person name="Barkei J."/>
            <person name="Gray C.A."/>
            <person name="Kwan J.C."/>
            <person name="Eustaquio A.S."/>
            <person name="Linington R.G."/>
        </authorList>
    </citation>
    <scope>NUCLEOTIDE SEQUENCE [LARGE SCALE GENOMIC DNA]</scope>
    <source>
        <strain evidence="5 6">RL17-338-BIF-B</strain>
    </source>
</reference>
<evidence type="ECO:0000313" key="5">
    <source>
        <dbReference type="EMBL" id="MEQ5843768.1"/>
    </source>
</evidence>
<gene>
    <name evidence="5" type="ORF">N0A02_30375</name>
</gene>
<keyword evidence="2" id="KW-0238">DNA-binding</keyword>
<keyword evidence="1" id="KW-0805">Transcription regulation</keyword>
<evidence type="ECO:0000313" key="6">
    <source>
        <dbReference type="Proteomes" id="UP001469089"/>
    </source>
</evidence>
<dbReference type="RefSeq" id="WP_349545374.1">
    <property type="nucleotide sequence ID" value="NZ_JAOALG010000002.1"/>
</dbReference>
<dbReference type="SMART" id="SM00342">
    <property type="entry name" value="HTH_ARAC"/>
    <property type="match status" value="1"/>
</dbReference>
<dbReference type="PANTHER" id="PTHR47893">
    <property type="entry name" value="REGULATORY PROTEIN PCHR"/>
    <property type="match status" value="1"/>
</dbReference>
<keyword evidence="3" id="KW-0804">Transcription</keyword>
<protein>
    <submittedName>
        <fullName evidence="5">AraC family transcriptional regulator</fullName>
    </submittedName>
</protein>
<sequence>MISSLPLRSPAEPLTRTMSSSAIFDSVRKRDGSDRCWDGVRGAARFIVPGSPDDFEEFFILDRESIVALRDTRCTVAEQHLYPGEDYVKFHIRFSGNSTISLEGYSGSQEISGPAFGIMVQPRERLKVEHIPGCGHQRWLTILLTREDFVDMFESTLPHLPPSLAAFSTGKTGQPFIGSAQLTRALSQTATAMFSSQLHGSTRRLFFEAKTLELLSIISSQLTQKYVPEKRLTLTARDGDKLREVFRLLEDDPATLPSMGVLARQLGMNRDKLIKGFKQMHGQTITEASLALRMHRARELLHSGESVTRVADLTGYAYIGNFSAAYRKFFGASPTHEHRKRECTD</sequence>
<dbReference type="InterPro" id="IPR018060">
    <property type="entry name" value="HTH_AraC"/>
</dbReference>
<dbReference type="PANTHER" id="PTHR47893:SF1">
    <property type="entry name" value="REGULATORY PROTEIN PCHR"/>
    <property type="match status" value="1"/>
</dbReference>
<dbReference type="Proteomes" id="UP001469089">
    <property type="component" value="Unassembled WGS sequence"/>
</dbReference>
<dbReference type="PROSITE" id="PS00041">
    <property type="entry name" value="HTH_ARAC_FAMILY_1"/>
    <property type="match status" value="1"/>
</dbReference>
<dbReference type="Gene3D" id="1.10.10.60">
    <property type="entry name" value="Homeodomain-like"/>
    <property type="match status" value="2"/>
</dbReference>
<organism evidence="5 6">
    <name type="scientific">Paraburkholderia acidicola</name>
    <dbReference type="NCBI Taxonomy" id="1912599"/>
    <lineage>
        <taxon>Bacteria</taxon>
        <taxon>Pseudomonadati</taxon>
        <taxon>Pseudomonadota</taxon>
        <taxon>Betaproteobacteria</taxon>
        <taxon>Burkholderiales</taxon>
        <taxon>Burkholderiaceae</taxon>
        <taxon>Paraburkholderia</taxon>
    </lineage>
</organism>
<dbReference type="InterPro" id="IPR018062">
    <property type="entry name" value="HTH_AraC-typ_CS"/>
</dbReference>
<name>A0ABV1LWU2_9BURK</name>
<feature type="domain" description="HTH araC/xylS-type" evidence="4">
    <location>
        <begin position="243"/>
        <end position="340"/>
    </location>
</feature>
<evidence type="ECO:0000259" key="4">
    <source>
        <dbReference type="PROSITE" id="PS01124"/>
    </source>
</evidence>
<proteinExistence type="predicted"/>
<evidence type="ECO:0000256" key="1">
    <source>
        <dbReference type="ARBA" id="ARBA00023015"/>
    </source>
</evidence>
<dbReference type="PROSITE" id="PS01124">
    <property type="entry name" value="HTH_ARAC_FAMILY_2"/>
    <property type="match status" value="1"/>
</dbReference>
<accession>A0ABV1LWU2</accession>
<evidence type="ECO:0000256" key="3">
    <source>
        <dbReference type="ARBA" id="ARBA00023163"/>
    </source>
</evidence>
<dbReference type="InterPro" id="IPR009057">
    <property type="entry name" value="Homeodomain-like_sf"/>
</dbReference>
<comment type="caution">
    <text evidence="5">The sequence shown here is derived from an EMBL/GenBank/DDBJ whole genome shotgun (WGS) entry which is preliminary data.</text>
</comment>
<evidence type="ECO:0000256" key="2">
    <source>
        <dbReference type="ARBA" id="ARBA00023125"/>
    </source>
</evidence>
<dbReference type="SUPFAM" id="SSF46689">
    <property type="entry name" value="Homeodomain-like"/>
    <property type="match status" value="1"/>
</dbReference>
<dbReference type="InterPro" id="IPR053142">
    <property type="entry name" value="PchR_regulatory_protein"/>
</dbReference>
<keyword evidence="6" id="KW-1185">Reference proteome</keyword>
<dbReference type="EMBL" id="JAOALG010000002">
    <property type="protein sequence ID" value="MEQ5843768.1"/>
    <property type="molecule type" value="Genomic_DNA"/>
</dbReference>
<dbReference type="Pfam" id="PF12833">
    <property type="entry name" value="HTH_18"/>
    <property type="match status" value="1"/>
</dbReference>